<sequence>MPSSADEAKMTLLCTLIILIIVMIVLGSLYTEPNLPNLSIEQFSVPAFNKTSDQISGDIYIDLKLRNMNKAVGLYYDDPFTLAFFYYPIEEPYQKYVWEYTVPAFYQGNGKTKHIRTFVGNHFRTPTMVVDEEEEDDDTQEMDSCWRCSNGNYSYKHVRSLLRNNHLQLPSSTVVDGENDGEELTEIGRELDSPTAEVVNFRVNVIFNYRFKLWVDYITHVLEVGADVVVDANSGERISKGSIKLVESAATATGGPVLVVVLFTSFLLMSI</sequence>
<comment type="caution">
    <text evidence="1">The sequence shown here is derived from an EMBL/GenBank/DDBJ whole genome shotgun (WGS) entry which is preliminary data.</text>
</comment>
<accession>A0ACB8Z1P1</accession>
<proteinExistence type="predicted"/>
<evidence type="ECO:0000313" key="1">
    <source>
        <dbReference type="EMBL" id="KAI3691655.1"/>
    </source>
</evidence>
<name>A0ACB8Z1P1_ARCLA</name>
<gene>
    <name evidence="1" type="ORF">L6452_31455</name>
</gene>
<protein>
    <submittedName>
        <fullName evidence="1">Uncharacterized protein</fullName>
    </submittedName>
</protein>
<dbReference type="Proteomes" id="UP001055879">
    <property type="component" value="Linkage Group LG11"/>
</dbReference>
<dbReference type="EMBL" id="CM042057">
    <property type="protein sequence ID" value="KAI3691655.1"/>
    <property type="molecule type" value="Genomic_DNA"/>
</dbReference>
<reference evidence="2" key="1">
    <citation type="journal article" date="2022" name="Mol. Ecol. Resour.">
        <title>The genomes of chicory, endive, great burdock and yacon provide insights into Asteraceae palaeo-polyploidization history and plant inulin production.</title>
        <authorList>
            <person name="Fan W."/>
            <person name="Wang S."/>
            <person name="Wang H."/>
            <person name="Wang A."/>
            <person name="Jiang F."/>
            <person name="Liu H."/>
            <person name="Zhao H."/>
            <person name="Xu D."/>
            <person name="Zhang Y."/>
        </authorList>
    </citation>
    <scope>NUCLEOTIDE SEQUENCE [LARGE SCALE GENOMIC DNA]</scope>
    <source>
        <strain evidence="2">cv. Niubang</strain>
    </source>
</reference>
<keyword evidence="2" id="KW-1185">Reference proteome</keyword>
<organism evidence="1 2">
    <name type="scientific">Arctium lappa</name>
    <name type="common">Greater burdock</name>
    <name type="synonym">Lappa major</name>
    <dbReference type="NCBI Taxonomy" id="4217"/>
    <lineage>
        <taxon>Eukaryota</taxon>
        <taxon>Viridiplantae</taxon>
        <taxon>Streptophyta</taxon>
        <taxon>Embryophyta</taxon>
        <taxon>Tracheophyta</taxon>
        <taxon>Spermatophyta</taxon>
        <taxon>Magnoliopsida</taxon>
        <taxon>eudicotyledons</taxon>
        <taxon>Gunneridae</taxon>
        <taxon>Pentapetalae</taxon>
        <taxon>asterids</taxon>
        <taxon>campanulids</taxon>
        <taxon>Asterales</taxon>
        <taxon>Asteraceae</taxon>
        <taxon>Carduoideae</taxon>
        <taxon>Cardueae</taxon>
        <taxon>Arctiinae</taxon>
        <taxon>Arctium</taxon>
    </lineage>
</organism>
<reference evidence="1 2" key="2">
    <citation type="journal article" date="2022" name="Mol. Ecol. Resour.">
        <title>The genomes of chicory, endive, great burdock and yacon provide insights into Asteraceae paleo-polyploidization history and plant inulin production.</title>
        <authorList>
            <person name="Fan W."/>
            <person name="Wang S."/>
            <person name="Wang H."/>
            <person name="Wang A."/>
            <person name="Jiang F."/>
            <person name="Liu H."/>
            <person name="Zhao H."/>
            <person name="Xu D."/>
            <person name="Zhang Y."/>
        </authorList>
    </citation>
    <scope>NUCLEOTIDE SEQUENCE [LARGE SCALE GENOMIC DNA]</scope>
    <source>
        <strain evidence="2">cv. Niubang</strain>
    </source>
</reference>
<evidence type="ECO:0000313" key="2">
    <source>
        <dbReference type="Proteomes" id="UP001055879"/>
    </source>
</evidence>